<dbReference type="InterPro" id="IPR050832">
    <property type="entry name" value="Bact_Acetyltransf"/>
</dbReference>
<dbReference type="RefSeq" id="WP_135266656.1">
    <property type="nucleotide sequence ID" value="NZ_CP038436.1"/>
</dbReference>
<dbReference type="SUPFAM" id="SSF55729">
    <property type="entry name" value="Acyl-CoA N-acyltransferases (Nat)"/>
    <property type="match status" value="2"/>
</dbReference>
<dbReference type="GO" id="GO:0016747">
    <property type="term" value="F:acyltransferase activity, transferring groups other than amino-acyl groups"/>
    <property type="evidence" value="ECO:0007669"/>
    <property type="project" value="InterPro"/>
</dbReference>
<evidence type="ECO:0000313" key="4">
    <source>
        <dbReference type="EMBL" id="QBX54684.1"/>
    </source>
</evidence>
<sequence>MYFSIEQIDPHNEPALKAWWEVGQAATAGRASMPWPVWEQMRSIATTTNPERALVFLAAIDGREMVGAALAAHPLLENTHGVELELYVRPDRRREGIATALLAEAEALTRGAGRTTVWSAALVPPGGTAPGEAFAHARGFDVASRESMKELTMADYRARRQAALDAVGGASDGYEIVTFDTVCPEEHLVSFGRLLGMLNAEIPLGDLDLADAEWTPERMRAAEQRQVAIGRHVLTAIAIAPGGTVAGASDVRVNDTSPTQGQVGITLVDPGHRGRRLGLALKVATHDLALSSYPRLRSVETSNAEVNTHMNAVNEQLGYRTVETVLELQKKL</sequence>
<organism evidence="4 5">
    <name type="scientific">Nocardioides seonyuensis</name>
    <dbReference type="NCBI Taxonomy" id="2518371"/>
    <lineage>
        <taxon>Bacteria</taxon>
        <taxon>Bacillati</taxon>
        <taxon>Actinomycetota</taxon>
        <taxon>Actinomycetes</taxon>
        <taxon>Propionibacteriales</taxon>
        <taxon>Nocardioidaceae</taxon>
        <taxon>Nocardioides</taxon>
    </lineage>
</organism>
<proteinExistence type="predicted"/>
<dbReference type="InterPro" id="IPR016181">
    <property type="entry name" value="Acyl_CoA_acyltransferase"/>
</dbReference>
<dbReference type="Proteomes" id="UP000294853">
    <property type="component" value="Chromosome"/>
</dbReference>
<evidence type="ECO:0000256" key="1">
    <source>
        <dbReference type="ARBA" id="ARBA00022679"/>
    </source>
</evidence>
<protein>
    <submittedName>
        <fullName evidence="4">GNAT family N-acetyltransferase</fullName>
    </submittedName>
</protein>
<dbReference type="Pfam" id="PF00583">
    <property type="entry name" value="Acetyltransf_1"/>
    <property type="match status" value="1"/>
</dbReference>
<dbReference type="PANTHER" id="PTHR43877:SF1">
    <property type="entry name" value="ACETYLTRANSFERASE"/>
    <property type="match status" value="1"/>
</dbReference>
<dbReference type="InterPro" id="IPR000182">
    <property type="entry name" value="GNAT_dom"/>
</dbReference>
<dbReference type="EMBL" id="CP038436">
    <property type="protein sequence ID" value="QBX54684.1"/>
    <property type="molecule type" value="Genomic_DNA"/>
</dbReference>
<evidence type="ECO:0000256" key="2">
    <source>
        <dbReference type="ARBA" id="ARBA00023315"/>
    </source>
</evidence>
<reference evidence="4 5" key="1">
    <citation type="submission" date="2019-03" db="EMBL/GenBank/DDBJ databases">
        <title>Three New Species of Nocardioides, Nocardioides euryhalodurans sp. nov., Nocardioides seonyuensis sp. nov. and Nocardioides eburneoflavus sp. nov. Iolated from Soil.</title>
        <authorList>
            <person name="Roh S.G."/>
            <person name="Lee C."/>
            <person name="Kim M.-K."/>
            <person name="Kim S.B."/>
        </authorList>
    </citation>
    <scope>NUCLEOTIDE SEQUENCE [LARGE SCALE GENOMIC DNA]</scope>
    <source>
        <strain evidence="4 5">MMS17-SY207-3</strain>
    </source>
</reference>
<feature type="domain" description="N-acetyltransferase" evidence="3">
    <location>
        <begin position="6"/>
        <end position="163"/>
    </location>
</feature>
<keyword evidence="1 4" id="KW-0808">Transferase</keyword>
<dbReference type="PROSITE" id="PS51186">
    <property type="entry name" value="GNAT"/>
    <property type="match status" value="1"/>
</dbReference>
<gene>
    <name evidence="4" type="ORF">EXE58_03860</name>
</gene>
<keyword evidence="5" id="KW-1185">Reference proteome</keyword>
<dbReference type="PANTHER" id="PTHR43877">
    <property type="entry name" value="AMINOALKYLPHOSPHONATE N-ACETYLTRANSFERASE-RELATED-RELATED"/>
    <property type="match status" value="1"/>
</dbReference>
<dbReference type="AlphaFoldDB" id="A0A4P7IC59"/>
<evidence type="ECO:0000259" key="3">
    <source>
        <dbReference type="PROSITE" id="PS51186"/>
    </source>
</evidence>
<keyword evidence="2" id="KW-0012">Acyltransferase</keyword>
<dbReference type="Gene3D" id="3.40.630.30">
    <property type="match status" value="1"/>
</dbReference>
<dbReference type="KEGG" id="nsn:EXE58_03860"/>
<accession>A0A4P7IC59</accession>
<evidence type="ECO:0000313" key="5">
    <source>
        <dbReference type="Proteomes" id="UP000294853"/>
    </source>
</evidence>
<name>A0A4P7IC59_9ACTN</name>
<dbReference type="OrthoDB" id="4119890at2"/>